<proteinExistence type="predicted"/>
<feature type="compositionally biased region" description="Polar residues" evidence="1">
    <location>
        <begin position="205"/>
        <end position="219"/>
    </location>
</feature>
<feature type="compositionally biased region" description="Basic residues" evidence="1">
    <location>
        <begin position="98"/>
        <end position="107"/>
    </location>
</feature>
<accession>A0AAV7IL07</accession>
<comment type="caution">
    <text evidence="2">The sequence shown here is derived from an EMBL/GenBank/DDBJ whole genome shotgun (WGS) entry which is preliminary data.</text>
</comment>
<dbReference type="Gene3D" id="3.30.40.10">
    <property type="entry name" value="Zinc/RING finger domain, C3HC4 (zinc finger)"/>
    <property type="match status" value="1"/>
</dbReference>
<dbReference type="InterPro" id="IPR013083">
    <property type="entry name" value="Znf_RING/FYVE/PHD"/>
</dbReference>
<feature type="compositionally biased region" description="Basic and acidic residues" evidence="1">
    <location>
        <begin position="284"/>
        <end position="299"/>
    </location>
</feature>
<feature type="compositionally biased region" description="Basic and acidic residues" evidence="1">
    <location>
        <begin position="151"/>
        <end position="165"/>
    </location>
</feature>
<reference evidence="2 3" key="1">
    <citation type="journal article" date="2021" name="J. Hered.">
        <title>A chromosome-level genome assembly of the parasitoid wasp, Cotesia glomerata (Hymenoptera: Braconidae).</title>
        <authorList>
            <person name="Pinto B.J."/>
            <person name="Weis J.J."/>
            <person name="Gamble T."/>
            <person name="Ode P.J."/>
            <person name="Paul R."/>
            <person name="Zaspel J.M."/>
        </authorList>
    </citation>
    <scope>NUCLEOTIDE SEQUENCE [LARGE SCALE GENOMIC DNA]</scope>
    <source>
        <strain evidence="2">CgM1</strain>
    </source>
</reference>
<dbReference type="AlphaFoldDB" id="A0AAV7IL07"/>
<dbReference type="EMBL" id="JAHXZJ010000002">
    <property type="protein sequence ID" value="KAH0563611.1"/>
    <property type="molecule type" value="Genomic_DNA"/>
</dbReference>
<evidence type="ECO:0000313" key="3">
    <source>
        <dbReference type="Proteomes" id="UP000826195"/>
    </source>
</evidence>
<dbReference type="SUPFAM" id="SSF57903">
    <property type="entry name" value="FYVE/PHD zinc finger"/>
    <property type="match status" value="1"/>
</dbReference>
<sequence>MDRQEKKLRVTSKCKYDHNHLPEVKAAGKTVKKLTLEPSKRAKKILPAKMPSPEFTATYETEDDYENKNSKNTDGNLDNTASSSEAFDQRDHRETNPRKKKRIKAKKSNLPATMPSPKLPVSPAIEDNNENQNSNNTDGSLDSTASSSEASDQRDRRKADPEKKKDIKAKKLTTEKTNLPATLPSSKLPVTPAIEDDYENKNSKNYDGNLDNTASSSEAFDQRDHRETNPRKKKRIKAKKSNLPATMTSPKLPVIPAIENNNENQNSNNTDGSLDSTASSSEASDQRDRRKTDPEKKEEIKTIEAKKLTINKQNLSAQIDVSKITGTSEKKDEFDNKEMFTTWNLKPSGIIEVSETLEPKIPLVANQGRPKKRTRAIKLISTNVDKDTDLGPNKKRRKIAQQQEKQIKKFSTLTVEEKSEFLLNLLVKKDVKTSNEQEISLEEIKKISSKTMPHAITASRLKIVRGKLSENAYKYINRMIKKRTDEDTWYCGKCRKSISGNVSTECECCLRWFCSKCEKQEEKKKKVWFCSECEKTGK</sequence>
<feature type="region of interest" description="Disordered" evidence="1">
    <location>
        <begin position="40"/>
        <end position="299"/>
    </location>
</feature>
<protein>
    <submittedName>
        <fullName evidence="2">Uncharacterized protein</fullName>
    </submittedName>
</protein>
<keyword evidence="3" id="KW-1185">Reference proteome</keyword>
<evidence type="ECO:0000313" key="2">
    <source>
        <dbReference type="EMBL" id="KAH0563611.1"/>
    </source>
</evidence>
<evidence type="ECO:0000256" key="1">
    <source>
        <dbReference type="SAM" id="MobiDB-lite"/>
    </source>
</evidence>
<dbReference type="InterPro" id="IPR011011">
    <property type="entry name" value="Znf_FYVE_PHD"/>
</dbReference>
<organism evidence="2 3">
    <name type="scientific">Cotesia glomerata</name>
    <name type="common">Lepidopteran parasitic wasp</name>
    <name type="synonym">Apanteles glomeratus</name>
    <dbReference type="NCBI Taxonomy" id="32391"/>
    <lineage>
        <taxon>Eukaryota</taxon>
        <taxon>Metazoa</taxon>
        <taxon>Ecdysozoa</taxon>
        <taxon>Arthropoda</taxon>
        <taxon>Hexapoda</taxon>
        <taxon>Insecta</taxon>
        <taxon>Pterygota</taxon>
        <taxon>Neoptera</taxon>
        <taxon>Endopterygota</taxon>
        <taxon>Hymenoptera</taxon>
        <taxon>Apocrita</taxon>
        <taxon>Ichneumonoidea</taxon>
        <taxon>Braconidae</taxon>
        <taxon>Microgastrinae</taxon>
        <taxon>Cotesia</taxon>
    </lineage>
</organism>
<feature type="compositionally biased region" description="Polar residues" evidence="1">
    <location>
        <begin position="72"/>
        <end position="86"/>
    </location>
</feature>
<feature type="compositionally biased region" description="Basic and acidic residues" evidence="1">
    <location>
        <begin position="220"/>
        <end position="230"/>
    </location>
</feature>
<gene>
    <name evidence="2" type="ORF">KQX54_003122</name>
</gene>
<feature type="compositionally biased region" description="Low complexity" evidence="1">
    <location>
        <begin position="130"/>
        <end position="150"/>
    </location>
</feature>
<dbReference type="Proteomes" id="UP000826195">
    <property type="component" value="Unassembled WGS sequence"/>
</dbReference>
<name>A0AAV7IL07_COTGL</name>
<feature type="compositionally biased region" description="Low complexity" evidence="1">
    <location>
        <begin position="259"/>
        <end position="283"/>
    </location>
</feature>
<feature type="compositionally biased region" description="Basic and acidic residues" evidence="1">
    <location>
        <begin position="87"/>
        <end position="97"/>
    </location>
</feature>
<feature type="compositionally biased region" description="Basic residues" evidence="1">
    <location>
        <begin position="231"/>
        <end position="240"/>
    </location>
</feature>